<dbReference type="AlphaFoldDB" id="A0ABD1ZFF3"/>
<name>A0ABD1ZFF3_9MARC</name>
<reference evidence="1 2" key="1">
    <citation type="submission" date="2024-09" db="EMBL/GenBank/DDBJ databases">
        <title>Chromosome-scale assembly of Riccia fluitans.</title>
        <authorList>
            <person name="Paukszto L."/>
            <person name="Sawicki J."/>
            <person name="Karawczyk K."/>
            <person name="Piernik-Szablinska J."/>
            <person name="Szczecinska M."/>
            <person name="Mazdziarz M."/>
        </authorList>
    </citation>
    <scope>NUCLEOTIDE SEQUENCE [LARGE SCALE GENOMIC DNA]</scope>
    <source>
        <strain evidence="1">Rf_01</strain>
        <tissue evidence="1">Aerial parts of the thallus</tissue>
    </source>
</reference>
<dbReference type="Proteomes" id="UP001605036">
    <property type="component" value="Unassembled WGS sequence"/>
</dbReference>
<protein>
    <submittedName>
        <fullName evidence="1">Uncharacterized protein</fullName>
    </submittedName>
</protein>
<keyword evidence="2" id="KW-1185">Reference proteome</keyword>
<evidence type="ECO:0000313" key="1">
    <source>
        <dbReference type="EMBL" id="KAL2650103.1"/>
    </source>
</evidence>
<organism evidence="1 2">
    <name type="scientific">Riccia fluitans</name>
    <dbReference type="NCBI Taxonomy" id="41844"/>
    <lineage>
        <taxon>Eukaryota</taxon>
        <taxon>Viridiplantae</taxon>
        <taxon>Streptophyta</taxon>
        <taxon>Embryophyta</taxon>
        <taxon>Marchantiophyta</taxon>
        <taxon>Marchantiopsida</taxon>
        <taxon>Marchantiidae</taxon>
        <taxon>Marchantiales</taxon>
        <taxon>Ricciaceae</taxon>
        <taxon>Riccia</taxon>
    </lineage>
</organism>
<dbReference type="EMBL" id="JBHFFA010000001">
    <property type="protein sequence ID" value="KAL2650103.1"/>
    <property type="molecule type" value="Genomic_DNA"/>
</dbReference>
<evidence type="ECO:0000313" key="2">
    <source>
        <dbReference type="Proteomes" id="UP001605036"/>
    </source>
</evidence>
<gene>
    <name evidence="1" type="ORF">R1flu_018231</name>
</gene>
<comment type="caution">
    <text evidence="1">The sequence shown here is derived from an EMBL/GenBank/DDBJ whole genome shotgun (WGS) entry which is preliminary data.</text>
</comment>
<accession>A0ABD1ZFF3</accession>
<sequence length="94" mass="10877">MEQQLRVGDKREMETDLQPVLCVLGDRNPWRMSLTHRNLHQHNLVLPQLHRQETPRSMRGHPLYRIRSPLMQSSIGTGVPPATFCGVFGVYPYV</sequence>
<proteinExistence type="predicted"/>